<dbReference type="EMBL" id="NNAY01003932">
    <property type="protein sequence ID" value="OXU18632.1"/>
    <property type="molecule type" value="Genomic_DNA"/>
</dbReference>
<evidence type="ECO:0000256" key="1">
    <source>
        <dbReference type="SAM" id="MobiDB-lite"/>
    </source>
</evidence>
<accession>A0A232EJY3</accession>
<evidence type="ECO:0000313" key="3">
    <source>
        <dbReference type="Proteomes" id="UP000215335"/>
    </source>
</evidence>
<reference evidence="2 3" key="1">
    <citation type="journal article" date="2017" name="Curr. Biol.">
        <title>The Evolution of Venom by Co-option of Single-Copy Genes.</title>
        <authorList>
            <person name="Martinson E.O."/>
            <person name="Mrinalini"/>
            <person name="Kelkar Y.D."/>
            <person name="Chang C.H."/>
            <person name="Werren J.H."/>
        </authorList>
    </citation>
    <scope>NUCLEOTIDE SEQUENCE [LARGE SCALE GENOMIC DNA]</scope>
    <source>
        <strain evidence="2 3">Alberta</strain>
        <tissue evidence="2">Whole body</tissue>
    </source>
</reference>
<name>A0A232EJY3_9HYME</name>
<proteinExistence type="predicted"/>
<evidence type="ECO:0008006" key="4">
    <source>
        <dbReference type="Google" id="ProtNLM"/>
    </source>
</evidence>
<feature type="region of interest" description="Disordered" evidence="1">
    <location>
        <begin position="1"/>
        <end position="62"/>
    </location>
</feature>
<organism evidence="2 3">
    <name type="scientific">Trichomalopsis sarcophagae</name>
    <dbReference type="NCBI Taxonomy" id="543379"/>
    <lineage>
        <taxon>Eukaryota</taxon>
        <taxon>Metazoa</taxon>
        <taxon>Ecdysozoa</taxon>
        <taxon>Arthropoda</taxon>
        <taxon>Hexapoda</taxon>
        <taxon>Insecta</taxon>
        <taxon>Pterygota</taxon>
        <taxon>Neoptera</taxon>
        <taxon>Endopterygota</taxon>
        <taxon>Hymenoptera</taxon>
        <taxon>Apocrita</taxon>
        <taxon>Proctotrupomorpha</taxon>
        <taxon>Chalcidoidea</taxon>
        <taxon>Pteromalidae</taxon>
        <taxon>Pteromalinae</taxon>
        <taxon>Trichomalopsis</taxon>
    </lineage>
</organism>
<feature type="compositionally biased region" description="Polar residues" evidence="1">
    <location>
        <begin position="1"/>
        <end position="10"/>
    </location>
</feature>
<sequence>MPKVNPCTSQKADERGTDSETGYNSEPSSSRTSSKSRASHKLRQPCGSKLQKQKMKQVERKRSSVDRWIKKLQESESENLNSSFIQILGEIQNNIMDHLETFEENLYTFLKQKFFTVQADENSRTLFFSKEIERNKQILKVKLPISELEPFMEFDQSLGDDKKKFDAFRNLITCITAGSHHIDHDINTILHSTITQKARFNYSGAGRTYGGIKKENFSITNVYHCMEDLLTEKYEKSTIELKIKDKVCRWFSTRNYNF</sequence>
<comment type="caution">
    <text evidence="2">The sequence shown here is derived from an EMBL/GenBank/DDBJ whole genome shotgun (WGS) entry which is preliminary data.</text>
</comment>
<dbReference type="Proteomes" id="UP000215335">
    <property type="component" value="Unassembled WGS sequence"/>
</dbReference>
<feature type="compositionally biased region" description="Low complexity" evidence="1">
    <location>
        <begin position="25"/>
        <end position="36"/>
    </location>
</feature>
<evidence type="ECO:0000313" key="2">
    <source>
        <dbReference type="EMBL" id="OXU18632.1"/>
    </source>
</evidence>
<gene>
    <name evidence="2" type="ORF">TSAR_014854</name>
</gene>
<keyword evidence="3" id="KW-1185">Reference proteome</keyword>
<dbReference type="AlphaFoldDB" id="A0A232EJY3"/>
<protein>
    <recommendedName>
        <fullName evidence="4">DUF4806 domain-containing protein</fullName>
    </recommendedName>
</protein>
<dbReference type="OrthoDB" id="7685730at2759"/>